<feature type="transmembrane region" description="Helical" evidence="7">
    <location>
        <begin position="104"/>
        <end position="124"/>
    </location>
</feature>
<evidence type="ECO:0000256" key="5">
    <source>
        <dbReference type="ARBA" id="ARBA00022989"/>
    </source>
</evidence>
<keyword evidence="2 7" id="KW-0813">Transport</keyword>
<dbReference type="AlphaFoldDB" id="A0AA42DQH8"/>
<comment type="caution">
    <text evidence="9">The sequence shown here is derived from an EMBL/GenBank/DDBJ whole genome shotgun (WGS) entry which is preliminary data.</text>
</comment>
<evidence type="ECO:0000256" key="7">
    <source>
        <dbReference type="RuleBase" id="RU363032"/>
    </source>
</evidence>
<dbReference type="SUPFAM" id="SSF161098">
    <property type="entry name" value="MetI-like"/>
    <property type="match status" value="1"/>
</dbReference>
<evidence type="ECO:0000313" key="9">
    <source>
        <dbReference type="EMBL" id="MDA3732958.1"/>
    </source>
</evidence>
<dbReference type="EMBL" id="JAQIFT010000058">
    <property type="protein sequence ID" value="MDA3732958.1"/>
    <property type="molecule type" value="Genomic_DNA"/>
</dbReference>
<feature type="transmembrane region" description="Helical" evidence="7">
    <location>
        <begin position="205"/>
        <end position="224"/>
    </location>
</feature>
<keyword evidence="3" id="KW-1003">Cell membrane</keyword>
<dbReference type="GO" id="GO:0055085">
    <property type="term" value="P:transmembrane transport"/>
    <property type="evidence" value="ECO:0007669"/>
    <property type="project" value="InterPro"/>
</dbReference>
<comment type="similarity">
    <text evidence="7">Belongs to the binding-protein-dependent transport system permease family.</text>
</comment>
<gene>
    <name evidence="9" type="ORF">PBV87_15890</name>
</gene>
<evidence type="ECO:0000256" key="2">
    <source>
        <dbReference type="ARBA" id="ARBA00022448"/>
    </source>
</evidence>
<dbReference type="InterPro" id="IPR035906">
    <property type="entry name" value="MetI-like_sf"/>
</dbReference>
<feature type="transmembrane region" description="Helical" evidence="7">
    <location>
        <begin position="73"/>
        <end position="92"/>
    </location>
</feature>
<dbReference type="PANTHER" id="PTHR30193:SF37">
    <property type="entry name" value="INNER MEMBRANE ABC TRANSPORTER PERMEASE PROTEIN YCJO"/>
    <property type="match status" value="1"/>
</dbReference>
<keyword evidence="10" id="KW-1185">Reference proteome</keyword>
<dbReference type="GO" id="GO:0005886">
    <property type="term" value="C:plasma membrane"/>
    <property type="evidence" value="ECO:0007669"/>
    <property type="project" value="UniProtKB-SubCell"/>
</dbReference>
<dbReference type="CDD" id="cd06261">
    <property type="entry name" value="TM_PBP2"/>
    <property type="match status" value="1"/>
</dbReference>
<dbReference type="PANTHER" id="PTHR30193">
    <property type="entry name" value="ABC TRANSPORTER PERMEASE PROTEIN"/>
    <property type="match status" value="1"/>
</dbReference>
<name>A0AA42DQH8_9FIRM</name>
<keyword evidence="6 7" id="KW-0472">Membrane</keyword>
<feature type="transmembrane region" description="Helical" evidence="7">
    <location>
        <begin position="12"/>
        <end position="33"/>
    </location>
</feature>
<dbReference type="Proteomes" id="UP001169242">
    <property type="component" value="Unassembled WGS sequence"/>
</dbReference>
<evidence type="ECO:0000256" key="3">
    <source>
        <dbReference type="ARBA" id="ARBA00022475"/>
    </source>
</evidence>
<dbReference type="InterPro" id="IPR051393">
    <property type="entry name" value="ABC_transporter_permease"/>
</dbReference>
<comment type="subcellular location">
    <subcellularLocation>
        <location evidence="1 7">Cell membrane</location>
        <topology evidence="1 7">Multi-pass membrane protein</topology>
    </subcellularLocation>
</comment>
<feature type="transmembrane region" description="Helical" evidence="7">
    <location>
        <begin position="258"/>
        <end position="276"/>
    </location>
</feature>
<keyword evidence="5 7" id="KW-1133">Transmembrane helix</keyword>
<feature type="transmembrane region" description="Helical" evidence="7">
    <location>
        <begin position="150"/>
        <end position="173"/>
    </location>
</feature>
<dbReference type="InterPro" id="IPR000515">
    <property type="entry name" value="MetI-like"/>
</dbReference>
<feature type="domain" description="ABC transmembrane type-1" evidence="8">
    <location>
        <begin position="67"/>
        <end position="276"/>
    </location>
</feature>
<keyword evidence="4 7" id="KW-0812">Transmembrane</keyword>
<evidence type="ECO:0000256" key="6">
    <source>
        <dbReference type="ARBA" id="ARBA00023136"/>
    </source>
</evidence>
<dbReference type="Gene3D" id="1.10.3720.10">
    <property type="entry name" value="MetI-like"/>
    <property type="match status" value="1"/>
</dbReference>
<protein>
    <submittedName>
        <fullName evidence="9">Sugar ABC transporter permease</fullName>
    </submittedName>
</protein>
<evidence type="ECO:0000259" key="8">
    <source>
        <dbReference type="PROSITE" id="PS50928"/>
    </source>
</evidence>
<dbReference type="Pfam" id="PF00528">
    <property type="entry name" value="BPD_transp_1"/>
    <property type="match status" value="1"/>
</dbReference>
<evidence type="ECO:0000256" key="4">
    <source>
        <dbReference type="ARBA" id="ARBA00022692"/>
    </source>
</evidence>
<organism evidence="9 10">
    <name type="scientific">Holtiella tumoricola</name>
    <dbReference type="NCBI Taxonomy" id="3018743"/>
    <lineage>
        <taxon>Bacteria</taxon>
        <taxon>Bacillati</taxon>
        <taxon>Bacillota</taxon>
        <taxon>Clostridia</taxon>
        <taxon>Lachnospirales</taxon>
        <taxon>Cellulosilyticaceae</taxon>
        <taxon>Holtiella</taxon>
    </lineage>
</organism>
<evidence type="ECO:0000313" key="10">
    <source>
        <dbReference type="Proteomes" id="UP001169242"/>
    </source>
</evidence>
<dbReference type="PROSITE" id="PS50928">
    <property type="entry name" value="ABC_TM1"/>
    <property type="match status" value="1"/>
</dbReference>
<accession>A0AA42DQH8</accession>
<evidence type="ECO:0000256" key="1">
    <source>
        <dbReference type="ARBA" id="ARBA00004651"/>
    </source>
</evidence>
<proteinExistence type="inferred from homology"/>
<sequence>MWQNKKKNEWKVALCFLLPSLLGVMIFIMLPFMDVIRRSFFGAMSGKFVGIKNYSMIFQNEAFKLASGNTLKFIAICIPVLVITSLGLALLINKLNKSAKVFKMTFLLPMAIPVASVVLLWQVLFHQNGLLSKGIIALGGQSVDWMKSDWAFWILILSYLWRNIGYDMVLWLAGLSTISPAIYEAARVDGANGWQQFTKITIPQLLPTLFTIVVLSLLNSFKVFREAYLIAGDYPHDSMYMLQHLFNNWFVSLDIDKLSAAATIVSLVIFILILILQKTWVEDEEG</sequence>
<reference evidence="9" key="1">
    <citation type="journal article" date="2023" name="Int. J. Syst. Evol. Microbiol.">
        <title>&lt;i&gt;Holtiella tumoricola&lt;/i&gt; gen. nov. sp. nov., isolated from a human clinical sample.</title>
        <authorList>
            <person name="Allen-Vercoe E."/>
            <person name="Daigneault M.C."/>
            <person name="Vancuren S.J."/>
            <person name="Cochrane K."/>
            <person name="O'Neal L.L."/>
            <person name="Sankaranarayanan K."/>
            <person name="Lawson P.A."/>
        </authorList>
    </citation>
    <scope>NUCLEOTIDE SEQUENCE</scope>
    <source>
        <strain evidence="9">CC70A</strain>
    </source>
</reference>